<comment type="caution">
    <text evidence="1">The sequence shown here is derived from an EMBL/GenBank/DDBJ whole genome shotgun (WGS) entry which is preliminary data.</text>
</comment>
<dbReference type="Gene3D" id="2.70.40.10">
    <property type="match status" value="1"/>
</dbReference>
<accession>A0AAE0CHD1</accession>
<dbReference type="GO" id="GO:0046081">
    <property type="term" value="P:dUTP catabolic process"/>
    <property type="evidence" value="ECO:0007669"/>
    <property type="project" value="InterPro"/>
</dbReference>
<dbReference type="PANTHER" id="PTHR11241:SF0">
    <property type="entry name" value="DEOXYURIDINE 5'-TRIPHOSPHATE NUCLEOTIDOHYDROLASE"/>
    <property type="match status" value="1"/>
</dbReference>
<keyword evidence="2" id="KW-1185">Reference proteome</keyword>
<organism evidence="1 2">
    <name type="scientific">Dipteronia dyeriana</name>
    <dbReference type="NCBI Taxonomy" id="168575"/>
    <lineage>
        <taxon>Eukaryota</taxon>
        <taxon>Viridiplantae</taxon>
        <taxon>Streptophyta</taxon>
        <taxon>Embryophyta</taxon>
        <taxon>Tracheophyta</taxon>
        <taxon>Spermatophyta</taxon>
        <taxon>Magnoliopsida</taxon>
        <taxon>eudicotyledons</taxon>
        <taxon>Gunneridae</taxon>
        <taxon>Pentapetalae</taxon>
        <taxon>rosids</taxon>
        <taxon>malvids</taxon>
        <taxon>Sapindales</taxon>
        <taxon>Sapindaceae</taxon>
        <taxon>Hippocastanoideae</taxon>
        <taxon>Acereae</taxon>
        <taxon>Dipteronia</taxon>
    </lineage>
</organism>
<gene>
    <name evidence="1" type="ORF">Ddye_011633</name>
</gene>
<evidence type="ECO:0000313" key="2">
    <source>
        <dbReference type="Proteomes" id="UP001280121"/>
    </source>
</evidence>
<protein>
    <submittedName>
        <fullName evidence="1">Uncharacterized protein</fullName>
    </submittedName>
</protein>
<reference evidence="1" key="1">
    <citation type="journal article" date="2023" name="Plant J.">
        <title>Genome sequences and population genomics provide insights into the demographic history, inbreeding, and mutation load of two 'living fossil' tree species of Dipteronia.</title>
        <authorList>
            <person name="Feng Y."/>
            <person name="Comes H.P."/>
            <person name="Chen J."/>
            <person name="Zhu S."/>
            <person name="Lu R."/>
            <person name="Zhang X."/>
            <person name="Li P."/>
            <person name="Qiu J."/>
            <person name="Olsen K.M."/>
            <person name="Qiu Y."/>
        </authorList>
    </citation>
    <scope>NUCLEOTIDE SEQUENCE</scope>
    <source>
        <strain evidence="1">KIB01</strain>
    </source>
</reference>
<dbReference type="GO" id="GO:0006226">
    <property type="term" value="P:dUMP biosynthetic process"/>
    <property type="evidence" value="ECO:0007669"/>
    <property type="project" value="InterPro"/>
</dbReference>
<dbReference type="EMBL" id="JANJYI010000004">
    <property type="protein sequence ID" value="KAK2651777.1"/>
    <property type="molecule type" value="Genomic_DNA"/>
</dbReference>
<dbReference type="Proteomes" id="UP001280121">
    <property type="component" value="Unassembled WGS sequence"/>
</dbReference>
<dbReference type="InterPro" id="IPR036157">
    <property type="entry name" value="dUTPase-like_sf"/>
</dbReference>
<name>A0AAE0CHD1_9ROSI</name>
<dbReference type="PANTHER" id="PTHR11241">
    <property type="entry name" value="DEOXYURIDINE 5'-TRIPHOSPHATE NUCLEOTIDOHYDROLASE"/>
    <property type="match status" value="1"/>
</dbReference>
<dbReference type="SUPFAM" id="SSF51283">
    <property type="entry name" value="dUTPase-like"/>
    <property type="match status" value="1"/>
</dbReference>
<dbReference type="GO" id="GO:0000287">
    <property type="term" value="F:magnesium ion binding"/>
    <property type="evidence" value="ECO:0007669"/>
    <property type="project" value="InterPro"/>
</dbReference>
<sequence>MELQSLRISCSQNITDTETKRPTLLTKANPYPQLVPINISCAIEIMVLARGKALVPINFTIVIPVRTYTRVALSLDPTWKHSMDVRAGVIDPGHKRPIGVSLFNDRIVQLIFERIMSSDVLAVEDFEPSAALSRIYPCIQEKFKAGGTMCACKLGRKCYSLCMQIEKTKSELLS</sequence>
<dbReference type="AlphaFoldDB" id="A0AAE0CHD1"/>
<dbReference type="GO" id="GO:0004170">
    <property type="term" value="F:dUTP diphosphatase activity"/>
    <property type="evidence" value="ECO:0007669"/>
    <property type="project" value="InterPro"/>
</dbReference>
<proteinExistence type="predicted"/>
<dbReference type="InterPro" id="IPR008181">
    <property type="entry name" value="dUTPase"/>
</dbReference>
<evidence type="ECO:0000313" key="1">
    <source>
        <dbReference type="EMBL" id="KAK2651777.1"/>
    </source>
</evidence>